<dbReference type="EMBL" id="JALJOT010000008">
    <property type="protein sequence ID" value="KAK9908067.1"/>
    <property type="molecule type" value="Genomic_DNA"/>
</dbReference>
<evidence type="ECO:0000256" key="6">
    <source>
        <dbReference type="ARBA" id="ARBA00022989"/>
    </source>
</evidence>
<keyword evidence="3 8" id="KW-0328">Glycosyltransferase</keyword>
<evidence type="ECO:0000313" key="11">
    <source>
        <dbReference type="Proteomes" id="UP001491310"/>
    </source>
</evidence>
<sequence length="401" mass="46377">MRPPDRLLVLLILCIALRPAYLKDGEEKRVQENTSKSLDIYSALRDPKTGDVRLFMEYFLQHPNEKEEGEPDPSPHDTFHGCVFSQFRNFSEKVEVEAKDIRQMAPPGNSWVDCPGKEEHFKFVKVQLKSGHVHQQVVKVEDIPTERAGAVVACVAPLFSLRPDIHHWLYYYTGLGVSRFHMYVPTLHAHEQVHYDEPHEVWMTVKGFNFRLGETHTDPFHPFDHPLISWHHYSPSNRENYFGQVIMYNECLMRSKYAYDYAILFDVDEFISINQTTMGRKLPVPLPQFLRQTFPSKVASLEFAAYAYPKNCPASTTGSFFERHKIRDKNVLKHHIKVVVKPKFVTEVFVHFVIAAADGWEIKHVVPVESAFLKHIVWLSPIHAVCRAYVYEDTGISPGES</sequence>
<evidence type="ECO:0000256" key="9">
    <source>
        <dbReference type="SAM" id="SignalP"/>
    </source>
</evidence>
<evidence type="ECO:0000256" key="7">
    <source>
        <dbReference type="ARBA" id="ARBA00023136"/>
    </source>
</evidence>
<gene>
    <name evidence="10" type="ORF">WJX75_002391</name>
</gene>
<feature type="chain" id="PRO_5047168368" description="Glycosyltransferase family 92 protein" evidence="9">
    <location>
        <begin position="23"/>
        <end position="401"/>
    </location>
</feature>
<accession>A0ABR2YM75</accession>
<dbReference type="Proteomes" id="UP001491310">
    <property type="component" value="Unassembled WGS sequence"/>
</dbReference>
<keyword evidence="11" id="KW-1185">Reference proteome</keyword>
<evidence type="ECO:0000256" key="2">
    <source>
        <dbReference type="ARBA" id="ARBA00007647"/>
    </source>
</evidence>
<protein>
    <recommendedName>
        <fullName evidence="8">Glycosyltransferase family 92 protein</fullName>
        <ecNumber evidence="8">2.4.1.-</ecNumber>
    </recommendedName>
</protein>
<reference evidence="10 11" key="1">
    <citation type="journal article" date="2024" name="Nat. Commun.">
        <title>Phylogenomics reveals the evolutionary origins of lichenization in chlorophyte algae.</title>
        <authorList>
            <person name="Puginier C."/>
            <person name="Libourel C."/>
            <person name="Otte J."/>
            <person name="Skaloud P."/>
            <person name="Haon M."/>
            <person name="Grisel S."/>
            <person name="Petersen M."/>
            <person name="Berrin J.G."/>
            <person name="Delaux P.M."/>
            <person name="Dal Grande F."/>
            <person name="Keller J."/>
        </authorList>
    </citation>
    <scope>NUCLEOTIDE SEQUENCE [LARGE SCALE GENOMIC DNA]</scope>
    <source>
        <strain evidence="10 11">SAG 216-7</strain>
    </source>
</reference>
<comment type="similarity">
    <text evidence="2 8">Belongs to the glycosyltransferase 92 family.</text>
</comment>
<name>A0ABR2YM75_9CHLO</name>
<organism evidence="10 11">
    <name type="scientific">Coccomyxa subellipsoidea</name>
    <dbReference type="NCBI Taxonomy" id="248742"/>
    <lineage>
        <taxon>Eukaryota</taxon>
        <taxon>Viridiplantae</taxon>
        <taxon>Chlorophyta</taxon>
        <taxon>core chlorophytes</taxon>
        <taxon>Trebouxiophyceae</taxon>
        <taxon>Trebouxiophyceae incertae sedis</taxon>
        <taxon>Coccomyxaceae</taxon>
        <taxon>Coccomyxa</taxon>
    </lineage>
</organism>
<comment type="caution">
    <text evidence="10">The sequence shown here is derived from an EMBL/GenBank/DDBJ whole genome shotgun (WGS) entry which is preliminary data.</text>
</comment>
<comment type="subcellular location">
    <subcellularLocation>
        <location evidence="1">Membrane</location>
        <topology evidence="1">Single-pass membrane protein</topology>
    </subcellularLocation>
</comment>
<evidence type="ECO:0000256" key="1">
    <source>
        <dbReference type="ARBA" id="ARBA00004167"/>
    </source>
</evidence>
<feature type="signal peptide" evidence="9">
    <location>
        <begin position="1"/>
        <end position="22"/>
    </location>
</feature>
<evidence type="ECO:0000256" key="5">
    <source>
        <dbReference type="ARBA" id="ARBA00022692"/>
    </source>
</evidence>
<keyword evidence="4 8" id="KW-0808">Transferase</keyword>
<dbReference type="EC" id="2.4.1.-" evidence="8"/>
<dbReference type="Pfam" id="PF01697">
    <property type="entry name" value="Glyco_transf_92"/>
    <property type="match status" value="1"/>
</dbReference>
<dbReference type="PANTHER" id="PTHR21461">
    <property type="entry name" value="GLYCOSYLTRANSFERASE FAMILY 92 PROTEIN"/>
    <property type="match status" value="1"/>
</dbReference>
<evidence type="ECO:0000256" key="8">
    <source>
        <dbReference type="RuleBase" id="RU366017"/>
    </source>
</evidence>
<keyword evidence="5" id="KW-0812">Transmembrane</keyword>
<proteinExistence type="inferred from homology"/>
<dbReference type="PANTHER" id="PTHR21461:SF69">
    <property type="entry name" value="GLYCOSYLTRANSFERASE FAMILY 92 PROTEIN"/>
    <property type="match status" value="1"/>
</dbReference>
<keyword evidence="6" id="KW-1133">Transmembrane helix</keyword>
<dbReference type="InterPro" id="IPR008166">
    <property type="entry name" value="Glyco_transf_92"/>
</dbReference>
<evidence type="ECO:0000256" key="4">
    <source>
        <dbReference type="ARBA" id="ARBA00022679"/>
    </source>
</evidence>
<evidence type="ECO:0000256" key="3">
    <source>
        <dbReference type="ARBA" id="ARBA00022676"/>
    </source>
</evidence>
<keyword evidence="7" id="KW-0472">Membrane</keyword>
<evidence type="ECO:0000313" key="10">
    <source>
        <dbReference type="EMBL" id="KAK9908067.1"/>
    </source>
</evidence>
<keyword evidence="9" id="KW-0732">Signal</keyword>